<dbReference type="GO" id="GO:0006508">
    <property type="term" value="P:proteolysis"/>
    <property type="evidence" value="ECO:0007669"/>
    <property type="project" value="UniProtKB-KW"/>
</dbReference>
<keyword evidence="1" id="KW-0645">Protease</keyword>
<accession>A0A068Y3Z1</accession>
<organism evidence="12 13">
    <name type="scientific">Echinococcus multilocularis</name>
    <name type="common">Fox tapeworm</name>
    <dbReference type="NCBI Taxonomy" id="6211"/>
    <lineage>
        <taxon>Eukaryota</taxon>
        <taxon>Metazoa</taxon>
        <taxon>Spiralia</taxon>
        <taxon>Lophotrochozoa</taxon>
        <taxon>Platyhelminthes</taxon>
        <taxon>Cestoda</taxon>
        <taxon>Eucestoda</taxon>
        <taxon>Cyclophyllidea</taxon>
        <taxon>Taeniidae</taxon>
        <taxon>Echinococcus</taxon>
    </lineage>
</organism>
<evidence type="ECO:0000256" key="6">
    <source>
        <dbReference type="ARBA" id="ARBA00022801"/>
    </source>
</evidence>
<evidence type="ECO:0000256" key="3">
    <source>
        <dbReference type="ARBA" id="ARBA00022695"/>
    </source>
</evidence>
<dbReference type="CDD" id="cd09274">
    <property type="entry name" value="RNase_HI_RT_Ty3"/>
    <property type="match status" value="1"/>
</dbReference>
<dbReference type="OMA" id="PARTICV"/>
<evidence type="ECO:0000256" key="4">
    <source>
        <dbReference type="ARBA" id="ARBA00022722"/>
    </source>
</evidence>
<dbReference type="GO" id="GO:0015074">
    <property type="term" value="P:DNA integration"/>
    <property type="evidence" value="ECO:0007669"/>
    <property type="project" value="InterPro"/>
</dbReference>
<dbReference type="SUPFAM" id="SSF53098">
    <property type="entry name" value="Ribonuclease H-like"/>
    <property type="match status" value="1"/>
</dbReference>
<proteinExistence type="predicted"/>
<dbReference type="GO" id="GO:0008233">
    <property type="term" value="F:peptidase activity"/>
    <property type="evidence" value="ECO:0007669"/>
    <property type="project" value="UniProtKB-KW"/>
</dbReference>
<dbReference type="InterPro" id="IPR043502">
    <property type="entry name" value="DNA/RNA_pol_sf"/>
</dbReference>
<dbReference type="CDD" id="cd00303">
    <property type="entry name" value="retropepsin_like"/>
    <property type="match status" value="1"/>
</dbReference>
<keyword evidence="6" id="KW-0378">Hydrolase</keyword>
<feature type="region of interest" description="Disordered" evidence="9">
    <location>
        <begin position="1"/>
        <end position="28"/>
    </location>
</feature>
<evidence type="ECO:0000259" key="11">
    <source>
        <dbReference type="PROSITE" id="PS50994"/>
    </source>
</evidence>
<dbReference type="GO" id="GO:0003676">
    <property type="term" value="F:nucleic acid binding"/>
    <property type="evidence" value="ECO:0007669"/>
    <property type="project" value="InterPro"/>
</dbReference>
<dbReference type="InterPro" id="IPR036397">
    <property type="entry name" value="RNaseH_sf"/>
</dbReference>
<dbReference type="FunFam" id="3.10.10.10:FF:000007">
    <property type="entry name" value="Retrovirus-related Pol polyprotein from transposon 17.6-like Protein"/>
    <property type="match status" value="1"/>
</dbReference>
<dbReference type="CDD" id="cd01647">
    <property type="entry name" value="RT_LTR"/>
    <property type="match status" value="1"/>
</dbReference>
<evidence type="ECO:0000313" key="12">
    <source>
        <dbReference type="EMBL" id="CDS36983.1"/>
    </source>
</evidence>
<dbReference type="InterPro" id="IPR012337">
    <property type="entry name" value="RNaseH-like_sf"/>
</dbReference>
<keyword evidence="3" id="KW-0548">Nucleotidyltransferase</keyword>
<dbReference type="PANTHER" id="PTHR37984:SF5">
    <property type="entry name" value="PROTEIN NYNRIN-LIKE"/>
    <property type="match status" value="1"/>
</dbReference>
<reference evidence="12" key="2">
    <citation type="submission" date="2015-11" db="EMBL/GenBank/DDBJ databases">
        <authorList>
            <person name="Zhang Y."/>
            <person name="Guo Z."/>
        </authorList>
    </citation>
    <scope>NUCLEOTIDE SEQUENCE</scope>
</reference>
<dbReference type="STRING" id="6211.A0A068Y3Z1"/>
<dbReference type="InterPro" id="IPR021109">
    <property type="entry name" value="Peptidase_aspartic_dom_sf"/>
</dbReference>
<dbReference type="SUPFAM" id="SSF56672">
    <property type="entry name" value="DNA/RNA polymerases"/>
    <property type="match status" value="1"/>
</dbReference>
<dbReference type="FunFam" id="3.10.20.370:FF:000001">
    <property type="entry name" value="Retrovirus-related Pol polyprotein from transposon 17.6-like protein"/>
    <property type="match status" value="1"/>
</dbReference>
<dbReference type="Pfam" id="PF00078">
    <property type="entry name" value="RVT_1"/>
    <property type="match status" value="1"/>
</dbReference>
<dbReference type="InterPro" id="IPR041577">
    <property type="entry name" value="RT_RNaseH_2"/>
</dbReference>
<sequence>MSKANQPGLSRDRKAETEEPRSTLVAAPAHLPPFKEDMNFEEWLLTAKFNLPLYPRCQRIPLILRALLHDLFMAAVGAGIPHDTDVDQGCDSLAQLVIDREEETLARDFFQRSQKADEADEEYVRNLQLLAERAFRSCPPNKIANWVAVQFKHGIRPSTLAEKLYEAKTNSPDQLVKLATKKRQELRGPPTFRKLRNWSNAAFSYRASPRYTPKPAKSIVNLQAFPTLCNRVKILSPSTKLRSAEGREMLVDGETLLKVGLGKETWTAKFIVCPELAWDVILGADFLRYTKAILNFAEGTFSTHEATGVNTDTSLPKDDADDICNALFEAAAIPMNNLDDLCAQLTHISNYERKELRQLLLKYAKIFSWQGVRLGRTNIVKHKIDTGEARPIWQPPRRIPPPLLEEVNRLVEEMLRDEVIKPSKSPWASPVALVKKNDGSLRLCIDYRKLNAVTKTDAFPLPHINDSLDSLHGSQWFSTLDLKSGYWQVEVAEADREKTAFILPNGLYEFQTMPFGLCNAAATFQRLMQTALIDLFPKHCVIYLDDILVFGGDIQEHNANLKLVLDRLRDARLTLNPKKCHFLQRSVTFLGHTVSSNGIAVTGDRVQQVRTWPTPTNQTELRSFLGSANYYRRFVKGFAKIASLLHKLTEKQAKNNFKWEKEHDEAFKELKRMLCSTPIPALPNFESSAPPFILDTDASDVAVGGVLSQKDIKGREHVIAYANTRLSKKMRQKSATQRELFAICSMVRHFRHYLIARTFIGRTGHQALTWLKTMQEIDRSVALWYEELQQYDFTVQYRKGKGHGNADALSRRPTPEEAGDVTVHTVFLSDPTRHHWRNTQSTDPDTALKYEKFLASSHKPASEEITSASKAARRIWQEWSRLSLEDEILWYQEGAHSPKRLVVPGSLVQAVLQELHEQLGHVGEKKMLDASNKRYWWPSLTLDHGVPESVHSDQGPNFESRLFIELCKMCRISKTRTTPAHPQGNGQVERTNRTLIGLLKAFTKDSQPDDWDLSLGRVLLAYRATVHTSTGVSPFKMLTGREMRVPSDIFVPNTDGSADNVPEYILRLKESIRRTFNTARKHSRLSYTRQKKYYDRHCRTKVYREGDLVQIYRPVPPPGTHRKFHHPWSRDPFRVVKALASTNYLVCNAQLRTQPVTVHHNKMRPYKGPPPVGYKDEVYVQTEDRRPPVRNLNGSS</sequence>
<evidence type="ECO:0000256" key="8">
    <source>
        <dbReference type="ARBA" id="ARBA00023268"/>
    </source>
</evidence>
<evidence type="ECO:0000313" key="13">
    <source>
        <dbReference type="Proteomes" id="UP000017246"/>
    </source>
</evidence>
<dbReference type="FunFam" id="3.30.70.270:FF:000020">
    <property type="entry name" value="Transposon Tf2-6 polyprotein-like Protein"/>
    <property type="match status" value="1"/>
</dbReference>
<dbReference type="InterPro" id="IPR000477">
    <property type="entry name" value="RT_dom"/>
</dbReference>
<dbReference type="eggNOG" id="KOG0017">
    <property type="taxonomic scope" value="Eukaryota"/>
</dbReference>
<evidence type="ECO:0000256" key="9">
    <source>
        <dbReference type="SAM" id="MobiDB-lite"/>
    </source>
</evidence>
<dbReference type="PROSITE" id="PS50994">
    <property type="entry name" value="INTEGRASE"/>
    <property type="match status" value="1"/>
</dbReference>
<dbReference type="EMBL" id="LN902843">
    <property type="protein sequence ID" value="CDS36983.1"/>
    <property type="molecule type" value="Genomic_DNA"/>
</dbReference>
<keyword evidence="8" id="KW-0511">Multifunctional enzyme</keyword>
<dbReference type="GO" id="GO:0003964">
    <property type="term" value="F:RNA-directed DNA polymerase activity"/>
    <property type="evidence" value="ECO:0007669"/>
    <property type="project" value="UniProtKB-KW"/>
</dbReference>
<dbReference type="PANTHER" id="PTHR37984">
    <property type="entry name" value="PROTEIN CBG26694"/>
    <property type="match status" value="1"/>
</dbReference>
<dbReference type="InterPro" id="IPR043128">
    <property type="entry name" value="Rev_trsase/Diguanyl_cyclase"/>
</dbReference>
<dbReference type="Gene3D" id="3.30.420.10">
    <property type="entry name" value="Ribonuclease H-like superfamily/Ribonuclease H"/>
    <property type="match status" value="1"/>
</dbReference>
<dbReference type="Gene3D" id="2.40.70.10">
    <property type="entry name" value="Acid Proteases"/>
    <property type="match status" value="1"/>
</dbReference>
<name>A0A068Y3Z1_ECHMU</name>
<dbReference type="GO" id="GO:0004519">
    <property type="term" value="F:endonuclease activity"/>
    <property type="evidence" value="ECO:0007669"/>
    <property type="project" value="UniProtKB-KW"/>
</dbReference>
<dbReference type="Pfam" id="PF18996">
    <property type="entry name" value="DUF5726"/>
    <property type="match status" value="1"/>
</dbReference>
<dbReference type="InterPro" id="IPR043784">
    <property type="entry name" value="DUF5726"/>
</dbReference>
<evidence type="ECO:0000256" key="7">
    <source>
        <dbReference type="ARBA" id="ARBA00022918"/>
    </source>
</evidence>
<evidence type="ECO:0000256" key="5">
    <source>
        <dbReference type="ARBA" id="ARBA00022759"/>
    </source>
</evidence>
<reference evidence="12" key="1">
    <citation type="journal article" date="2013" name="Nature">
        <title>The genomes of four tapeworm species reveal adaptations to parasitism.</title>
        <authorList>
            <person name="Tsai I.J."/>
            <person name="Zarowiecki M."/>
            <person name="Holroyd N."/>
            <person name="Garciarrubio A."/>
            <person name="Sanchez-Flores A."/>
            <person name="Brooks K.L."/>
            <person name="Tracey A."/>
            <person name="Bobes R.J."/>
            <person name="Fragoso G."/>
            <person name="Sciutto E."/>
            <person name="Aslett M."/>
            <person name="Beasley H."/>
            <person name="Bennett H.M."/>
            <person name="Cai J."/>
            <person name="Camicia F."/>
            <person name="Clark R."/>
            <person name="Cucher M."/>
            <person name="De Silva N."/>
            <person name="Day T.A."/>
            <person name="Deplazes P."/>
            <person name="Estrada K."/>
            <person name="Fernandez C."/>
            <person name="Holland P.W."/>
            <person name="Hou J."/>
            <person name="Hu S."/>
            <person name="Huckvale T."/>
            <person name="Hung S.S."/>
            <person name="Kamenetzky L."/>
            <person name="Keane J.A."/>
            <person name="Kiss F."/>
            <person name="Koziol U."/>
            <person name="Lambert O."/>
            <person name="Liu K."/>
            <person name="Luo X."/>
            <person name="Luo Y."/>
            <person name="Macchiaroli N."/>
            <person name="Nichol S."/>
            <person name="Paps J."/>
            <person name="Parkinson J."/>
            <person name="Pouchkina-Stantcheva N."/>
            <person name="Riddiford N."/>
            <person name="Rosenzvit M."/>
            <person name="Salinas G."/>
            <person name="Wasmuth J.D."/>
            <person name="Zamanian M."/>
            <person name="Zheng Y."/>
            <person name="Cai X."/>
            <person name="Soberon X."/>
            <person name="Olson P.D."/>
            <person name="Laclette J.P."/>
            <person name="Brehm K."/>
            <person name="Berriman M."/>
            <person name="Garciarrubio A."/>
            <person name="Bobes R.J."/>
            <person name="Fragoso G."/>
            <person name="Sanchez-Flores A."/>
            <person name="Estrada K."/>
            <person name="Cevallos M.A."/>
            <person name="Morett E."/>
            <person name="Gonzalez V."/>
            <person name="Portillo T."/>
            <person name="Ochoa-Leyva A."/>
            <person name="Jose M.V."/>
            <person name="Sciutto E."/>
            <person name="Landa A."/>
            <person name="Jimenez L."/>
            <person name="Valdes V."/>
            <person name="Carrero J.C."/>
            <person name="Larralde C."/>
            <person name="Morales-Montor J."/>
            <person name="Limon-Lason J."/>
            <person name="Soberon X."/>
            <person name="Laclette J.P."/>
        </authorList>
    </citation>
    <scope>NUCLEOTIDE SEQUENCE [LARGE SCALE GENOMIC DNA]</scope>
</reference>
<protein>
    <submittedName>
        <fullName evidence="12">RNA directed DNA polymerase reverse transcriptase</fullName>
    </submittedName>
</protein>
<dbReference type="Pfam" id="PF17921">
    <property type="entry name" value="Integrase_H2C2"/>
    <property type="match status" value="1"/>
</dbReference>
<dbReference type="Gene3D" id="3.10.10.10">
    <property type="entry name" value="HIV Type 1 Reverse Transcriptase, subunit A, domain 1"/>
    <property type="match status" value="1"/>
</dbReference>
<keyword evidence="2" id="KW-0808">Transferase</keyword>
<dbReference type="Pfam" id="PF17919">
    <property type="entry name" value="RT_RNaseH_2"/>
    <property type="match status" value="1"/>
</dbReference>
<dbReference type="PROSITE" id="PS50878">
    <property type="entry name" value="RT_POL"/>
    <property type="match status" value="1"/>
</dbReference>
<feature type="domain" description="Integrase catalytic" evidence="11">
    <location>
        <begin position="944"/>
        <end position="1042"/>
    </location>
</feature>
<keyword evidence="5" id="KW-0255">Endonuclease</keyword>
<gene>
    <name evidence="12" type="ORF">EmuJ_000421100</name>
</gene>
<dbReference type="InterPro" id="IPR050951">
    <property type="entry name" value="Retrovirus_Pol_polyprotein"/>
</dbReference>
<dbReference type="OrthoDB" id="10064731at2759"/>
<dbReference type="AlphaFoldDB" id="A0A068Y3Z1"/>
<feature type="compositionally biased region" description="Basic and acidic residues" evidence="9">
    <location>
        <begin position="10"/>
        <end position="21"/>
    </location>
</feature>
<keyword evidence="7 12" id="KW-0695">RNA-directed DNA polymerase</keyword>
<dbReference type="Gene3D" id="3.30.70.270">
    <property type="match status" value="2"/>
</dbReference>
<dbReference type="Proteomes" id="UP000017246">
    <property type="component" value="Unassembled WGS sequence"/>
</dbReference>
<dbReference type="InterPro" id="IPR001584">
    <property type="entry name" value="Integrase_cat-core"/>
</dbReference>
<dbReference type="Gene3D" id="3.10.20.370">
    <property type="match status" value="1"/>
</dbReference>
<evidence type="ECO:0000256" key="1">
    <source>
        <dbReference type="ARBA" id="ARBA00022670"/>
    </source>
</evidence>
<evidence type="ECO:0000259" key="10">
    <source>
        <dbReference type="PROSITE" id="PS50878"/>
    </source>
</evidence>
<keyword evidence="13" id="KW-1185">Reference proteome</keyword>
<evidence type="ECO:0000256" key="2">
    <source>
        <dbReference type="ARBA" id="ARBA00022679"/>
    </source>
</evidence>
<keyword evidence="4" id="KW-0540">Nuclease</keyword>
<feature type="domain" description="Reverse transcriptase" evidence="10">
    <location>
        <begin position="415"/>
        <end position="594"/>
    </location>
</feature>
<dbReference type="InterPro" id="IPR041588">
    <property type="entry name" value="Integrase_H2C2"/>
</dbReference>